<feature type="region of interest" description="Disordered" evidence="1">
    <location>
        <begin position="1"/>
        <end position="80"/>
    </location>
</feature>
<evidence type="ECO:0000256" key="1">
    <source>
        <dbReference type="SAM" id="MobiDB-lite"/>
    </source>
</evidence>
<evidence type="ECO:0000313" key="2">
    <source>
        <dbReference type="EMBL" id="TWU32291.1"/>
    </source>
</evidence>
<feature type="compositionally biased region" description="Low complexity" evidence="1">
    <location>
        <begin position="1"/>
        <end position="10"/>
    </location>
</feature>
<dbReference type="RefSeq" id="WP_197231687.1">
    <property type="nucleotide sequence ID" value="NZ_SJPV01000013.1"/>
</dbReference>
<feature type="compositionally biased region" description="Low complexity" evidence="1">
    <location>
        <begin position="21"/>
        <end position="33"/>
    </location>
</feature>
<gene>
    <name evidence="2" type="ORF">Poly41_57770</name>
</gene>
<sequence length="80" mass="8508">MATKKTTTTTNAPKKQHAKTTKATTAKMPAATKTDAKKKLSQIDAALAAREEKPKTAFMQGNGRSDGQGKALDFTGRQEA</sequence>
<organism evidence="2 3">
    <name type="scientific">Novipirellula artificiosorum</name>
    <dbReference type="NCBI Taxonomy" id="2528016"/>
    <lineage>
        <taxon>Bacteria</taxon>
        <taxon>Pseudomonadati</taxon>
        <taxon>Planctomycetota</taxon>
        <taxon>Planctomycetia</taxon>
        <taxon>Pirellulales</taxon>
        <taxon>Pirellulaceae</taxon>
        <taxon>Novipirellula</taxon>
    </lineage>
</organism>
<comment type="caution">
    <text evidence="2">The sequence shown here is derived from an EMBL/GenBank/DDBJ whole genome shotgun (WGS) entry which is preliminary data.</text>
</comment>
<keyword evidence="3" id="KW-1185">Reference proteome</keyword>
<accession>A0A5C6D914</accession>
<reference evidence="2 3" key="1">
    <citation type="submission" date="2019-02" db="EMBL/GenBank/DDBJ databases">
        <title>Deep-cultivation of Planctomycetes and their phenomic and genomic characterization uncovers novel biology.</title>
        <authorList>
            <person name="Wiegand S."/>
            <person name="Jogler M."/>
            <person name="Boedeker C."/>
            <person name="Pinto D."/>
            <person name="Vollmers J."/>
            <person name="Rivas-Marin E."/>
            <person name="Kohn T."/>
            <person name="Peeters S.H."/>
            <person name="Heuer A."/>
            <person name="Rast P."/>
            <person name="Oberbeckmann S."/>
            <person name="Bunk B."/>
            <person name="Jeske O."/>
            <person name="Meyerdierks A."/>
            <person name="Storesund J.E."/>
            <person name="Kallscheuer N."/>
            <person name="Luecker S."/>
            <person name="Lage O.M."/>
            <person name="Pohl T."/>
            <person name="Merkel B.J."/>
            <person name="Hornburger P."/>
            <person name="Mueller R.-W."/>
            <person name="Bruemmer F."/>
            <person name="Labrenz M."/>
            <person name="Spormann A.M."/>
            <person name="Op Den Camp H."/>
            <person name="Overmann J."/>
            <person name="Amann R."/>
            <person name="Jetten M.S.M."/>
            <person name="Mascher T."/>
            <person name="Medema M.H."/>
            <person name="Devos D.P."/>
            <person name="Kaster A.-K."/>
            <person name="Ovreas L."/>
            <person name="Rohde M."/>
            <person name="Galperin M.Y."/>
            <person name="Jogler C."/>
        </authorList>
    </citation>
    <scope>NUCLEOTIDE SEQUENCE [LARGE SCALE GENOMIC DNA]</scope>
    <source>
        <strain evidence="2 3">Poly41</strain>
    </source>
</reference>
<dbReference type="Proteomes" id="UP000319143">
    <property type="component" value="Unassembled WGS sequence"/>
</dbReference>
<dbReference type="EMBL" id="SJPV01000013">
    <property type="protein sequence ID" value="TWU32291.1"/>
    <property type="molecule type" value="Genomic_DNA"/>
</dbReference>
<proteinExistence type="predicted"/>
<name>A0A5C6D914_9BACT</name>
<dbReference type="AlphaFoldDB" id="A0A5C6D914"/>
<protein>
    <submittedName>
        <fullName evidence="2">Uncharacterized protein</fullName>
    </submittedName>
</protein>
<evidence type="ECO:0000313" key="3">
    <source>
        <dbReference type="Proteomes" id="UP000319143"/>
    </source>
</evidence>